<keyword evidence="1" id="KW-1185">Reference proteome</keyword>
<evidence type="ECO:0000313" key="1">
    <source>
        <dbReference type="Proteomes" id="UP000492821"/>
    </source>
</evidence>
<evidence type="ECO:0000313" key="2">
    <source>
        <dbReference type="WBParaSite" id="Pan_g11311.t1"/>
    </source>
</evidence>
<dbReference type="WBParaSite" id="Pan_g11311.t1">
    <property type="protein sequence ID" value="Pan_g11311.t1"/>
    <property type="gene ID" value="Pan_g11311"/>
</dbReference>
<sequence length="293" mass="34349">MFERIYTDYLSAEHRLQRVLVQWKSLKPRFATKKAAVLTPETRSLLILSLKQQNQYVKQALQKVYEMKQCWNIYKKIDYCIDYKFFNKAHAKITKSLESESINVANQIEIVLLEFQNPLIAPIPFKSLPYEFQNRLIQLLPPKDVTTFKSSGNNAFKAVKKHRPNFVNLLYIVHMNVEVQEILDSHKLCDKIAITETDFLPLKITSCYVGSELSIFLSVPEAYFKAMDIISGDFNVIKIYGYTILWTQAFELINISSRLKYVFFELGMIEDHEFNDLFNALMLLLKTRKLEYV</sequence>
<dbReference type="AlphaFoldDB" id="A0A7E4ZQG2"/>
<proteinExistence type="predicted"/>
<reference evidence="1" key="1">
    <citation type="journal article" date="2013" name="Genetics">
        <title>The draft genome and transcriptome of Panagrellus redivivus are shaped by the harsh demands of a free-living lifestyle.</title>
        <authorList>
            <person name="Srinivasan J."/>
            <person name="Dillman A.R."/>
            <person name="Macchietto M.G."/>
            <person name="Heikkinen L."/>
            <person name="Lakso M."/>
            <person name="Fracchia K.M."/>
            <person name="Antoshechkin I."/>
            <person name="Mortazavi A."/>
            <person name="Wong G."/>
            <person name="Sternberg P.W."/>
        </authorList>
    </citation>
    <scope>NUCLEOTIDE SEQUENCE [LARGE SCALE GENOMIC DNA]</scope>
    <source>
        <strain evidence="1">MT8872</strain>
    </source>
</reference>
<dbReference type="Proteomes" id="UP000492821">
    <property type="component" value="Unassembled WGS sequence"/>
</dbReference>
<reference evidence="2" key="2">
    <citation type="submission" date="2020-10" db="UniProtKB">
        <authorList>
            <consortium name="WormBaseParasite"/>
        </authorList>
    </citation>
    <scope>IDENTIFICATION</scope>
</reference>
<name>A0A7E4ZQG2_PANRE</name>
<organism evidence="1 2">
    <name type="scientific">Panagrellus redivivus</name>
    <name type="common">Microworm</name>
    <dbReference type="NCBI Taxonomy" id="6233"/>
    <lineage>
        <taxon>Eukaryota</taxon>
        <taxon>Metazoa</taxon>
        <taxon>Ecdysozoa</taxon>
        <taxon>Nematoda</taxon>
        <taxon>Chromadorea</taxon>
        <taxon>Rhabditida</taxon>
        <taxon>Tylenchina</taxon>
        <taxon>Panagrolaimomorpha</taxon>
        <taxon>Panagrolaimoidea</taxon>
        <taxon>Panagrolaimidae</taxon>
        <taxon>Panagrellus</taxon>
    </lineage>
</organism>
<accession>A0A7E4ZQG2</accession>
<protein>
    <submittedName>
        <fullName evidence="2">NR LBD domain-containing protein</fullName>
    </submittedName>
</protein>